<dbReference type="PRINTS" id="PR00364">
    <property type="entry name" value="DISEASERSIST"/>
</dbReference>
<dbReference type="SMART" id="SM00028">
    <property type="entry name" value="TPR"/>
    <property type="match status" value="3"/>
</dbReference>
<dbReference type="SUPFAM" id="SSF48452">
    <property type="entry name" value="TPR-like"/>
    <property type="match status" value="1"/>
</dbReference>
<dbReference type="InterPro" id="IPR011990">
    <property type="entry name" value="TPR-like_helical_dom_sf"/>
</dbReference>
<organism evidence="1 2">
    <name type="scientific">Hamadaea flava</name>
    <dbReference type="NCBI Taxonomy" id="1742688"/>
    <lineage>
        <taxon>Bacteria</taxon>
        <taxon>Bacillati</taxon>
        <taxon>Actinomycetota</taxon>
        <taxon>Actinomycetes</taxon>
        <taxon>Micromonosporales</taxon>
        <taxon>Micromonosporaceae</taxon>
        <taxon>Hamadaea</taxon>
    </lineage>
</organism>
<dbReference type="PANTHER" id="PTHR22845">
    <property type="entry name" value="APOPTOTIC PROTEASE-ACTIVATING FACTOR 1"/>
    <property type="match status" value="1"/>
</dbReference>
<protein>
    <submittedName>
        <fullName evidence="1">AfsR family transcriptional regulator</fullName>
    </submittedName>
</protein>
<accession>A0ABV8LLS5</accession>
<gene>
    <name evidence="1" type="ORF">ACFOZ4_13890</name>
</gene>
<keyword evidence="2" id="KW-1185">Reference proteome</keyword>
<dbReference type="RefSeq" id="WP_253755445.1">
    <property type="nucleotide sequence ID" value="NZ_JAMZDZ010000001.1"/>
</dbReference>
<reference evidence="2" key="1">
    <citation type="journal article" date="2019" name="Int. J. Syst. Evol. Microbiol.">
        <title>The Global Catalogue of Microorganisms (GCM) 10K type strain sequencing project: providing services to taxonomists for standard genome sequencing and annotation.</title>
        <authorList>
            <consortium name="The Broad Institute Genomics Platform"/>
            <consortium name="The Broad Institute Genome Sequencing Center for Infectious Disease"/>
            <person name="Wu L."/>
            <person name="Ma J."/>
        </authorList>
    </citation>
    <scope>NUCLEOTIDE SEQUENCE [LARGE SCALE GENOMIC DNA]</scope>
    <source>
        <strain evidence="2">CGMCC 4.7289</strain>
    </source>
</reference>
<dbReference type="InterPro" id="IPR019734">
    <property type="entry name" value="TPR_rpt"/>
</dbReference>
<dbReference type="Gene3D" id="1.25.40.10">
    <property type="entry name" value="Tetratricopeptide repeat domain"/>
    <property type="match status" value="1"/>
</dbReference>
<dbReference type="Proteomes" id="UP001595816">
    <property type="component" value="Unassembled WGS sequence"/>
</dbReference>
<evidence type="ECO:0000313" key="1">
    <source>
        <dbReference type="EMBL" id="MFC4131695.1"/>
    </source>
</evidence>
<dbReference type="Gene3D" id="3.40.50.300">
    <property type="entry name" value="P-loop containing nucleotide triphosphate hydrolases"/>
    <property type="match status" value="1"/>
</dbReference>
<comment type="caution">
    <text evidence="1">The sequence shown here is derived from an EMBL/GenBank/DDBJ whole genome shotgun (WGS) entry which is preliminary data.</text>
</comment>
<name>A0ABV8LLS5_9ACTN</name>
<dbReference type="PANTHER" id="PTHR22845:SF5">
    <property type="entry name" value="APOPTOTIC PROTEASE-ACTIVATING FACTOR 1"/>
    <property type="match status" value="1"/>
</dbReference>
<evidence type="ECO:0000313" key="2">
    <source>
        <dbReference type="Proteomes" id="UP001595816"/>
    </source>
</evidence>
<dbReference type="EMBL" id="JBHSAY010000006">
    <property type="protein sequence ID" value="MFC4131695.1"/>
    <property type="molecule type" value="Genomic_DNA"/>
</dbReference>
<proteinExistence type="predicted"/>
<sequence length="596" mass="64920">MGVTPVPVGEALTRLLRALEVNPRTMDYDLGKRSSQLRMLLRERRCLLVLDDAGDEAQVRQLLPDTGAGMVIVTSRRSLGGLEGIIRIGLPPLSEAESEGLLEAIAGSAPEAELSAVAAMCGNLPLALRIAGTRLASRPGWTMGHLAQRLADADRRLANLATGDVSLAAAFGLSYNRLHQQGKTIFRRLAHVPGPDFAVPIAAVLTATGSTLSDEDVYAAEDLLDELVDLGLLLADGADGFRFHDLLRLFAADRLRHEELVDTRTSTEHRMHDWLLETAIVAGRWFEPGFGAPPKTWRGLVSLDTEEHANAWLQAESDNWFAAFRAAAAAGRDQLVVDVAEAMHWDSDRSIDWPHWPEIYYSSRAAAARLPDRRQEITHLNYASWAASVCERRHAEGAALAMQAYHLADELGDLTEQANAMYYVAVAWRGAGEYAEAVPAYRRAQELCDAADNHDMYVQSCTGGAIALRRSGQTEEAIDAFHLVLRAIDERPLAPAPARVAKVVALANMIAALADAGRWRETVELAVVSLPESEEFGALSLIGLVHIALGKAHGAVEAVDLARDHLRRALRLCEEGWSHAESITEAQRVLADLDAR</sequence>
<dbReference type="SUPFAM" id="SSF52540">
    <property type="entry name" value="P-loop containing nucleoside triphosphate hydrolases"/>
    <property type="match status" value="1"/>
</dbReference>
<dbReference type="InterPro" id="IPR027417">
    <property type="entry name" value="P-loop_NTPase"/>
</dbReference>